<organism evidence="9 10">
    <name type="scientific">Dimorphilus gyrociliatus</name>
    <dbReference type="NCBI Taxonomy" id="2664684"/>
    <lineage>
        <taxon>Eukaryota</taxon>
        <taxon>Metazoa</taxon>
        <taxon>Spiralia</taxon>
        <taxon>Lophotrochozoa</taxon>
        <taxon>Annelida</taxon>
        <taxon>Polychaeta</taxon>
        <taxon>Polychaeta incertae sedis</taxon>
        <taxon>Dinophilidae</taxon>
        <taxon>Dimorphilus</taxon>
    </lineage>
</organism>
<evidence type="ECO:0000256" key="5">
    <source>
        <dbReference type="ARBA" id="ARBA00022840"/>
    </source>
</evidence>
<dbReference type="PROSITE" id="PS51192">
    <property type="entry name" value="HELICASE_ATP_BIND_1"/>
    <property type="match status" value="1"/>
</dbReference>
<evidence type="ECO:0000256" key="3">
    <source>
        <dbReference type="ARBA" id="ARBA00022801"/>
    </source>
</evidence>
<evidence type="ECO:0000256" key="2">
    <source>
        <dbReference type="ARBA" id="ARBA00022741"/>
    </source>
</evidence>
<dbReference type="SMART" id="SM00487">
    <property type="entry name" value="DEXDc"/>
    <property type="match status" value="1"/>
</dbReference>
<feature type="domain" description="Helicase ATP-binding" evidence="8">
    <location>
        <begin position="455"/>
        <end position="638"/>
    </location>
</feature>
<dbReference type="InterPro" id="IPR041094">
    <property type="entry name" value="Brr2_helicase_PWI"/>
</dbReference>
<dbReference type="InterPro" id="IPR058856">
    <property type="entry name" value="ASCC3_N"/>
</dbReference>
<dbReference type="InterPro" id="IPR001650">
    <property type="entry name" value="Helicase_C-like"/>
</dbReference>
<keyword evidence="2" id="KW-0547">Nucleotide-binding</keyword>
<proteinExistence type="predicted"/>
<evidence type="ECO:0000313" key="9">
    <source>
        <dbReference type="EMBL" id="CAD5122093.1"/>
    </source>
</evidence>
<keyword evidence="4" id="KW-0347">Helicase</keyword>
<dbReference type="Pfam" id="PF18149">
    <property type="entry name" value="Helicase_PWI"/>
    <property type="match status" value="1"/>
</dbReference>
<gene>
    <name evidence="9" type="ORF">DGYR_LOCUS9944</name>
</gene>
<dbReference type="PANTHER" id="PTHR47961:SF13">
    <property type="entry name" value="ACTIVATING SIGNAL COINTEGRATOR 1 COMPLEX SUBUNIT 3"/>
    <property type="match status" value="1"/>
</dbReference>
<dbReference type="InterPro" id="IPR011545">
    <property type="entry name" value="DEAD/DEAH_box_helicase_dom"/>
</dbReference>
<name>A0A7I8W331_9ANNE</name>
<keyword evidence="1" id="KW-0677">Repeat</keyword>
<evidence type="ECO:0000256" key="4">
    <source>
        <dbReference type="ARBA" id="ARBA00022806"/>
    </source>
</evidence>
<evidence type="ECO:0000256" key="7">
    <source>
        <dbReference type="SAM" id="MobiDB-lite"/>
    </source>
</evidence>
<dbReference type="InterPro" id="IPR014001">
    <property type="entry name" value="Helicase_ATP-bd"/>
</dbReference>
<dbReference type="Pfam" id="PF26582">
    <property type="entry name" value="ASCC3_N"/>
    <property type="match status" value="1"/>
</dbReference>
<dbReference type="GO" id="GO:0005524">
    <property type="term" value="F:ATP binding"/>
    <property type="evidence" value="ECO:0007669"/>
    <property type="project" value="UniProtKB-KW"/>
</dbReference>
<dbReference type="SUPFAM" id="SSF52540">
    <property type="entry name" value="P-loop containing nucleoside triphosphate hydrolases"/>
    <property type="match status" value="2"/>
</dbReference>
<keyword evidence="3" id="KW-0378">Hydrolase</keyword>
<dbReference type="PANTHER" id="PTHR47961">
    <property type="entry name" value="DNA POLYMERASE THETA, PUTATIVE (AFU_ORTHOLOGUE AFUA_1G05260)-RELATED"/>
    <property type="match status" value="1"/>
</dbReference>
<feature type="region of interest" description="Disordered" evidence="7">
    <location>
        <begin position="310"/>
        <end position="336"/>
    </location>
</feature>
<evidence type="ECO:0000259" key="8">
    <source>
        <dbReference type="PROSITE" id="PS51192"/>
    </source>
</evidence>
<dbReference type="GO" id="GO:0004386">
    <property type="term" value="F:helicase activity"/>
    <property type="evidence" value="ECO:0007669"/>
    <property type="project" value="UniProtKB-KW"/>
</dbReference>
<dbReference type="Proteomes" id="UP000549394">
    <property type="component" value="Unassembled WGS sequence"/>
</dbReference>
<feature type="compositionally biased region" description="Basic and acidic residues" evidence="7">
    <location>
        <begin position="310"/>
        <end position="331"/>
    </location>
</feature>
<dbReference type="GO" id="GO:0003676">
    <property type="term" value="F:nucleic acid binding"/>
    <property type="evidence" value="ECO:0007669"/>
    <property type="project" value="InterPro"/>
</dbReference>
<accession>A0A7I8W331</accession>
<keyword evidence="5" id="KW-0067">ATP-binding</keyword>
<evidence type="ECO:0000313" key="10">
    <source>
        <dbReference type="Proteomes" id="UP000549394"/>
    </source>
</evidence>
<keyword evidence="10" id="KW-1185">Reference proteome</keyword>
<dbReference type="InterPro" id="IPR027417">
    <property type="entry name" value="P-loop_NTPase"/>
</dbReference>
<dbReference type="FunFam" id="3.40.50.300:FF:000102">
    <property type="entry name" value="RNA helicase, activating signal cointegrator 1"/>
    <property type="match status" value="1"/>
</dbReference>
<dbReference type="Pfam" id="PF00270">
    <property type="entry name" value="DEAD"/>
    <property type="match status" value="1"/>
</dbReference>
<sequence length="811" mass="92813">MTLPRLTRFLRSLYNEKDQNNLNNNSKTALLRKKREKCIEWEKRRSFDWTKLSSVVKQYCKESDVLIKAFLKHTKNIAGKESQLEEQHSAAVFLFDLFKNDEKLLVSARNTIRETFGPFSNEDCDKIFQLVRKIVSEVPSEIFENLQSSENNDSNSIFGRNITFGLVPDKLSDPENFENFRMLTDCTVDKLDLEYIRDESQSLTKEQQVPKNSNKTEDDSDWLRKRMYEEIADSAHISAVTLNILASAKSNDQIQDELFELLGWERIDFISEILQRRQKINLSLLNQSKQVTKKVKPSYGCQIVVQSDKEKDVQKQMRKDDKRSRNKKGDQNEDNEADFDILRMRVEREKQLVEARLKPLLKPMRKEEIKFPFVFDGMSEAKKMAALIAGNKMSLPVGTKKRSFDGYEEVDIPPSQPAPTHIGQHRVQISELDKIGKMGFSGIKELNRIQSVVYPTAYTSNENMLICAPTGAGKTNVAMLTILNTIKQHLEDGILKRDKFKIVYVAPMKALAAEMTATFGRRLESLGVVVKELTGDMQLTKAEILSTQMLVTTPEKWDVVTRKSTGDISLTQVVKLLILDEVHLLHEGRGAVIESIVARTLRQVESSQSLIRIVGLSATLPNYLDVAAFLKVQPYSGLFFFDGRFRPVPLGMTFIGVKGYNKTTQMNEMNDVCYEKVLEQIKKGEQVMVFVHARNETVRTAMLLMEKAKNDGKIELFRQDSEAAYDDTLKQINRSRNRALQQLVEEGFGVHHAGMLRHDRNIVEKLFSKGHIRVLVCTATLAWGVNLPAHAVIIKVSDIFYIFFYILNKLN</sequence>
<protein>
    <recommendedName>
        <fullName evidence="6">U5 small nuclear ribonucleoprotein 200 kDa helicase</fullName>
    </recommendedName>
</protein>
<dbReference type="OrthoDB" id="5575at2759"/>
<reference evidence="9 10" key="1">
    <citation type="submission" date="2020-08" db="EMBL/GenBank/DDBJ databases">
        <authorList>
            <person name="Hejnol A."/>
        </authorList>
    </citation>
    <scope>NUCLEOTIDE SEQUENCE [LARGE SCALE GENOMIC DNA]</scope>
</reference>
<evidence type="ECO:0000256" key="1">
    <source>
        <dbReference type="ARBA" id="ARBA00022737"/>
    </source>
</evidence>
<dbReference type="Gene3D" id="3.40.50.300">
    <property type="entry name" value="P-loop containing nucleotide triphosphate hydrolases"/>
    <property type="match status" value="2"/>
</dbReference>
<evidence type="ECO:0000256" key="6">
    <source>
        <dbReference type="ARBA" id="ARBA00034541"/>
    </source>
</evidence>
<dbReference type="CDD" id="cd18020">
    <property type="entry name" value="DEXHc_ASCC3_1"/>
    <property type="match status" value="1"/>
</dbReference>
<dbReference type="EMBL" id="CAJFCJ010000016">
    <property type="protein sequence ID" value="CAD5122093.1"/>
    <property type="molecule type" value="Genomic_DNA"/>
</dbReference>
<dbReference type="InterPro" id="IPR050474">
    <property type="entry name" value="Hel308_SKI2-like"/>
</dbReference>
<comment type="caution">
    <text evidence="9">The sequence shown here is derived from an EMBL/GenBank/DDBJ whole genome shotgun (WGS) entry which is preliminary data.</text>
</comment>
<dbReference type="Pfam" id="PF00271">
    <property type="entry name" value="Helicase_C"/>
    <property type="match status" value="1"/>
</dbReference>
<dbReference type="GO" id="GO:0016787">
    <property type="term" value="F:hydrolase activity"/>
    <property type="evidence" value="ECO:0007669"/>
    <property type="project" value="UniProtKB-KW"/>
</dbReference>
<dbReference type="AlphaFoldDB" id="A0A7I8W331"/>